<feature type="region of interest" description="Disordered" evidence="1">
    <location>
        <begin position="1"/>
        <end position="27"/>
    </location>
</feature>
<evidence type="ECO:0000313" key="3">
    <source>
        <dbReference type="Proteomes" id="UP000324800"/>
    </source>
</evidence>
<dbReference type="Proteomes" id="UP000324800">
    <property type="component" value="Unassembled WGS sequence"/>
</dbReference>
<dbReference type="AlphaFoldDB" id="A0A5J4X3N6"/>
<comment type="caution">
    <text evidence="2">The sequence shown here is derived from an EMBL/GenBank/DDBJ whole genome shotgun (WGS) entry which is preliminary data.</text>
</comment>
<organism evidence="2 3">
    <name type="scientific">Streblomastix strix</name>
    <dbReference type="NCBI Taxonomy" id="222440"/>
    <lineage>
        <taxon>Eukaryota</taxon>
        <taxon>Metamonada</taxon>
        <taxon>Preaxostyla</taxon>
        <taxon>Oxymonadida</taxon>
        <taxon>Streblomastigidae</taxon>
        <taxon>Streblomastix</taxon>
    </lineage>
</organism>
<evidence type="ECO:0000313" key="2">
    <source>
        <dbReference type="EMBL" id="KAA6401927.1"/>
    </source>
</evidence>
<dbReference type="EMBL" id="SNRW01000312">
    <property type="protein sequence ID" value="KAA6401927.1"/>
    <property type="molecule type" value="Genomic_DNA"/>
</dbReference>
<evidence type="ECO:0000256" key="1">
    <source>
        <dbReference type="SAM" id="MobiDB-lite"/>
    </source>
</evidence>
<sequence length="109" mass="11570">MNSESKKTGQTAKFLAPQQDLKTPPPEESNLEALKVALPQSAFNSAFVDSGAAQKALPPPAKGFVLPSPQFAISNQLERGKSSTSSSASTFATRKFSSMLSKSSSYDRT</sequence>
<accession>A0A5J4X3N6</accession>
<proteinExistence type="predicted"/>
<protein>
    <submittedName>
        <fullName evidence="2">Uncharacterized protein</fullName>
    </submittedName>
</protein>
<name>A0A5J4X3N6_9EUKA</name>
<gene>
    <name evidence="2" type="ORF">EZS28_002552</name>
</gene>
<reference evidence="2 3" key="1">
    <citation type="submission" date="2019-03" db="EMBL/GenBank/DDBJ databases">
        <title>Single cell metagenomics reveals metabolic interactions within the superorganism composed of flagellate Streblomastix strix and complex community of Bacteroidetes bacteria on its surface.</title>
        <authorList>
            <person name="Treitli S.C."/>
            <person name="Kolisko M."/>
            <person name="Husnik F."/>
            <person name="Keeling P."/>
            <person name="Hampl V."/>
        </authorList>
    </citation>
    <scope>NUCLEOTIDE SEQUENCE [LARGE SCALE GENOMIC DNA]</scope>
    <source>
        <strain evidence="2">ST1C</strain>
    </source>
</reference>